<gene>
    <name evidence="2" type="ORF">Tci_041110</name>
</gene>
<sequence>MASLTFADTHNMVAYLSKSAASVVIDQIVDFLNAQVIQYALRVNPTIYVFCIKQFWATASIKKANNVVKLQALIDGKNVVVTQDVIRQDLHLNDANGVECRKFNLSKYIFDSMVRNVDIPSKFLMGKIEAIDANEDITLVDVKTQKEVADMDAELQGRITQEDVSAATKDANAVEPTVFDDEEVTMSMAQTLIKMKAKKARLLDEQIAKRKYQSLKRKPVSIAQARKNMIIYLKNMVGYKMEHFIVKDKFSSAVPNVDKEKSLWVKLKRLFKPDTDDVLWKLQRYMHYPITWKLYSNYGVHQVSSIKRRHEMFILTEKNYPLSNGVMTLMLSEKLQVKEDSDMAKDLVMKIFMEANKPKSRSLDTSSNKNCRHVDDVVILAPSYDLVAIHGILVPRWLDLCMMDGVNIPENVIVGGPDNRLPMLEKTRYSSWESRMLLYIKRKEHGKLICDSVINGPFKYGKITVPRTQTTHATIRDRTYDELIDAEKIRKDRVKLLIEGSDLLLQERESKLYDEFDTFTSVLGETIHSYYLRFVMDVKLAKDLHNTNFDHLYGYLRQHEAHANKVRQLRQRCPNPLTLNCQEEGHMARHCNKPKRPRNLAWFKEKMLHAEALESGVSLDEEHRAFLADNKDTFTRDQASQELVTIAAFQTDDLDAFDSDFDVLKKESKAKEDKYLKKIIDLEKIKKALDNVVYKMGQSTKTMHMLTKPQVFYNEAHKTALDYQNPLYLTQAQRKFPALYYGNTIVKQHGALSVIDTEETLELAKEKAKNNSISKLKDHIATLKGKSMSESDKSENISKVIAPRMYKLDLEPLSPILLKNREAHIDYLKHTQENVDTVCEIVEQARALRPLDIDLDCAYLCGLMIIETINGKKHIWVIVDDYSRFTWVKFLRSKDETPEFEIKFLKMIQSVVSPVPVVAAPRHVDPTDTPLSTSIEQDAPAASTSSTIQVTQSPVISKGVEEQLQPTHFDNDPFLDVLTSEPSSQESSSIMQPANQPFEHINKWIKIHPLENVIGNPSRPIST</sequence>
<feature type="compositionally biased region" description="Low complexity" evidence="1">
    <location>
        <begin position="980"/>
        <end position="989"/>
    </location>
</feature>
<reference evidence="2" key="1">
    <citation type="journal article" date="2019" name="Sci. Rep.">
        <title>Draft genome of Tanacetum cinerariifolium, the natural source of mosquito coil.</title>
        <authorList>
            <person name="Yamashiro T."/>
            <person name="Shiraishi A."/>
            <person name="Satake H."/>
            <person name="Nakayama K."/>
        </authorList>
    </citation>
    <scope>NUCLEOTIDE SEQUENCE</scope>
</reference>
<dbReference type="SUPFAM" id="SSF53098">
    <property type="entry name" value="Ribonuclease H-like"/>
    <property type="match status" value="1"/>
</dbReference>
<evidence type="ECO:0000256" key="1">
    <source>
        <dbReference type="SAM" id="MobiDB-lite"/>
    </source>
</evidence>
<dbReference type="InterPro" id="IPR012337">
    <property type="entry name" value="RNaseH-like_sf"/>
</dbReference>
<evidence type="ECO:0000313" key="2">
    <source>
        <dbReference type="EMBL" id="GEU69132.1"/>
    </source>
</evidence>
<feature type="region of interest" description="Disordered" evidence="1">
    <location>
        <begin position="928"/>
        <end position="949"/>
    </location>
</feature>
<proteinExistence type="predicted"/>
<feature type="compositionally biased region" description="Polar residues" evidence="1">
    <location>
        <begin position="929"/>
        <end position="949"/>
    </location>
</feature>
<protein>
    <submittedName>
        <fullName evidence="2">Integrase, catalytic region, zinc finger, CCHC-type, peptidase aspartic, catalytic</fullName>
    </submittedName>
</protein>
<accession>A0A6L2M8Z1</accession>
<dbReference type="AlphaFoldDB" id="A0A6L2M8Z1"/>
<name>A0A6L2M8Z1_TANCI</name>
<dbReference type="EMBL" id="BKCJ010005877">
    <property type="protein sequence ID" value="GEU69132.1"/>
    <property type="molecule type" value="Genomic_DNA"/>
</dbReference>
<comment type="caution">
    <text evidence="2">The sequence shown here is derived from an EMBL/GenBank/DDBJ whole genome shotgun (WGS) entry which is preliminary data.</text>
</comment>
<feature type="region of interest" description="Disordered" evidence="1">
    <location>
        <begin position="971"/>
        <end position="992"/>
    </location>
</feature>
<organism evidence="2">
    <name type="scientific">Tanacetum cinerariifolium</name>
    <name type="common">Dalmatian daisy</name>
    <name type="synonym">Chrysanthemum cinerariifolium</name>
    <dbReference type="NCBI Taxonomy" id="118510"/>
    <lineage>
        <taxon>Eukaryota</taxon>
        <taxon>Viridiplantae</taxon>
        <taxon>Streptophyta</taxon>
        <taxon>Embryophyta</taxon>
        <taxon>Tracheophyta</taxon>
        <taxon>Spermatophyta</taxon>
        <taxon>Magnoliopsida</taxon>
        <taxon>eudicotyledons</taxon>
        <taxon>Gunneridae</taxon>
        <taxon>Pentapetalae</taxon>
        <taxon>asterids</taxon>
        <taxon>campanulids</taxon>
        <taxon>Asterales</taxon>
        <taxon>Asteraceae</taxon>
        <taxon>Asteroideae</taxon>
        <taxon>Anthemideae</taxon>
        <taxon>Anthemidinae</taxon>
        <taxon>Tanacetum</taxon>
    </lineage>
</organism>